<evidence type="ECO:0000313" key="2">
    <source>
        <dbReference type="EMBL" id="KAJ7661040.1"/>
    </source>
</evidence>
<feature type="compositionally biased region" description="Basic residues" evidence="1">
    <location>
        <begin position="7"/>
        <end position="16"/>
    </location>
</feature>
<reference evidence="2" key="1">
    <citation type="submission" date="2023-03" db="EMBL/GenBank/DDBJ databases">
        <title>Massive genome expansion in bonnet fungi (Mycena s.s.) driven by repeated elements and novel gene families across ecological guilds.</title>
        <authorList>
            <consortium name="Lawrence Berkeley National Laboratory"/>
            <person name="Harder C.B."/>
            <person name="Miyauchi S."/>
            <person name="Viragh M."/>
            <person name="Kuo A."/>
            <person name="Thoen E."/>
            <person name="Andreopoulos B."/>
            <person name="Lu D."/>
            <person name="Skrede I."/>
            <person name="Drula E."/>
            <person name="Henrissat B."/>
            <person name="Morin E."/>
            <person name="Kohler A."/>
            <person name="Barry K."/>
            <person name="LaButti K."/>
            <person name="Morin E."/>
            <person name="Salamov A."/>
            <person name="Lipzen A."/>
            <person name="Mereny Z."/>
            <person name="Hegedus B."/>
            <person name="Baldrian P."/>
            <person name="Stursova M."/>
            <person name="Weitz H."/>
            <person name="Taylor A."/>
            <person name="Grigoriev I.V."/>
            <person name="Nagy L.G."/>
            <person name="Martin F."/>
            <person name="Kauserud H."/>
        </authorList>
    </citation>
    <scope>NUCLEOTIDE SEQUENCE</scope>
    <source>
        <strain evidence="2">CBHHK067</strain>
    </source>
</reference>
<evidence type="ECO:0000313" key="3">
    <source>
        <dbReference type="Proteomes" id="UP001221757"/>
    </source>
</evidence>
<dbReference type="AlphaFoldDB" id="A0AAD7CSS1"/>
<comment type="caution">
    <text evidence="2">The sequence shown here is derived from an EMBL/GenBank/DDBJ whole genome shotgun (WGS) entry which is preliminary data.</text>
</comment>
<evidence type="ECO:0000256" key="1">
    <source>
        <dbReference type="SAM" id="MobiDB-lite"/>
    </source>
</evidence>
<gene>
    <name evidence="2" type="ORF">B0H17DRAFT_1144821</name>
</gene>
<organism evidence="2 3">
    <name type="scientific">Mycena rosella</name>
    <name type="common">Pink bonnet</name>
    <name type="synonym">Agaricus rosellus</name>
    <dbReference type="NCBI Taxonomy" id="1033263"/>
    <lineage>
        <taxon>Eukaryota</taxon>
        <taxon>Fungi</taxon>
        <taxon>Dikarya</taxon>
        <taxon>Basidiomycota</taxon>
        <taxon>Agaricomycotina</taxon>
        <taxon>Agaricomycetes</taxon>
        <taxon>Agaricomycetidae</taxon>
        <taxon>Agaricales</taxon>
        <taxon>Marasmiineae</taxon>
        <taxon>Mycenaceae</taxon>
        <taxon>Mycena</taxon>
    </lineage>
</organism>
<dbReference type="EMBL" id="JARKIE010000254">
    <property type="protein sequence ID" value="KAJ7661040.1"/>
    <property type="molecule type" value="Genomic_DNA"/>
</dbReference>
<name>A0AAD7CSS1_MYCRO</name>
<keyword evidence="3" id="KW-1185">Reference proteome</keyword>
<proteinExistence type="predicted"/>
<accession>A0AAD7CSS1</accession>
<protein>
    <submittedName>
        <fullName evidence="2">Uncharacterized protein</fullName>
    </submittedName>
</protein>
<dbReference type="Proteomes" id="UP001221757">
    <property type="component" value="Unassembled WGS sequence"/>
</dbReference>
<feature type="region of interest" description="Disordered" evidence="1">
    <location>
        <begin position="1"/>
        <end position="21"/>
    </location>
</feature>
<sequence length="310" mass="34994">MSSRGYGRQRPKRSRARGIPGVHVLSHGSKRASSRRFILGSSAHKNVASSGNRAAYMVCGRRRYRDRGYTFERLAYRRLGKKWSGPRRSKIRNAPGGVDKGEKSEIPHYRRARFESVAIEPRTKEREGLQHLRHPPCSHIFNEQLQIVGILILVPRRDPRRQALSAENQNWERVEILTEATRRLSGATSENEVCSIVPRPFSAGRGLSADTLEVAQPSAYENNARTHGQKISQTNAFLCTLQRSAPRILLKLREGGHAVLNSLRPAFGAHPLKSWDFFDRMLRNRATDLQKQTFLTAVKIDTISGLLANS</sequence>